<dbReference type="EMBL" id="MU790531">
    <property type="protein sequence ID" value="KAJ3999857.1"/>
    <property type="molecule type" value="Genomic_DNA"/>
</dbReference>
<evidence type="ECO:0000313" key="3">
    <source>
        <dbReference type="Proteomes" id="UP001163828"/>
    </source>
</evidence>
<organism evidence="2 3">
    <name type="scientific">Lentinula boryana</name>
    <dbReference type="NCBI Taxonomy" id="40481"/>
    <lineage>
        <taxon>Eukaryota</taxon>
        <taxon>Fungi</taxon>
        <taxon>Dikarya</taxon>
        <taxon>Basidiomycota</taxon>
        <taxon>Agaricomycotina</taxon>
        <taxon>Agaricomycetes</taxon>
        <taxon>Agaricomycetidae</taxon>
        <taxon>Agaricales</taxon>
        <taxon>Marasmiineae</taxon>
        <taxon>Omphalotaceae</taxon>
        <taxon>Lentinula</taxon>
    </lineage>
</organism>
<feature type="compositionally biased region" description="Basic residues" evidence="1">
    <location>
        <begin position="92"/>
        <end position="102"/>
    </location>
</feature>
<evidence type="ECO:0000256" key="1">
    <source>
        <dbReference type="SAM" id="MobiDB-lite"/>
    </source>
</evidence>
<name>A0ABQ8QMX6_9AGAR</name>
<keyword evidence="3" id="KW-1185">Reference proteome</keyword>
<comment type="caution">
    <text evidence="2">The sequence shown here is derived from an EMBL/GenBank/DDBJ whole genome shotgun (WGS) entry which is preliminary data.</text>
</comment>
<reference evidence="2" key="1">
    <citation type="submission" date="2022-08" db="EMBL/GenBank/DDBJ databases">
        <authorList>
            <consortium name="DOE Joint Genome Institute"/>
            <person name="Min B."/>
            <person name="Riley R."/>
            <person name="Sierra-Patev S."/>
            <person name="Naranjo-Ortiz M."/>
            <person name="Looney B."/>
            <person name="Konkel Z."/>
            <person name="Slot J.C."/>
            <person name="Sakamoto Y."/>
            <person name="Steenwyk J.L."/>
            <person name="Rokas A."/>
            <person name="Carro J."/>
            <person name="Camarero S."/>
            <person name="Ferreira P."/>
            <person name="Molpeceres G."/>
            <person name="Ruiz-Duenas F.J."/>
            <person name="Serrano A."/>
            <person name="Henrissat B."/>
            <person name="Drula E."/>
            <person name="Hughes K.W."/>
            <person name="Mata J.L."/>
            <person name="Ishikawa N.K."/>
            <person name="Vargas-Isla R."/>
            <person name="Ushijima S."/>
            <person name="Smith C.A."/>
            <person name="Ahrendt S."/>
            <person name="Andreopoulos W."/>
            <person name="He G."/>
            <person name="Labutti K."/>
            <person name="Lipzen A."/>
            <person name="Ng V."/>
            <person name="Sandor L."/>
            <person name="Barry K."/>
            <person name="Martinez A.T."/>
            <person name="Xiao Y."/>
            <person name="Gibbons J.G."/>
            <person name="Terashima K."/>
            <person name="Hibbett D.S."/>
            <person name="Grigoriev I.V."/>
        </authorList>
    </citation>
    <scope>NUCLEOTIDE SEQUENCE</scope>
    <source>
        <strain evidence="2">TFB10827</strain>
    </source>
</reference>
<protein>
    <submittedName>
        <fullName evidence="2">Uncharacterized protein</fullName>
    </submittedName>
</protein>
<gene>
    <name evidence="2" type="ORF">F5050DRAFT_1709430</name>
</gene>
<accession>A0ABQ8QMX6</accession>
<sequence length="116" mass="12619">MHSLSTVCPADVEQPIDALSSYSESLSSLSSLNLGQTSNLPAIRAPPPLLLSEIPLRERRGFFEFIIIVPRVDIPGKKAARGQLEPKAGGLPRRRQIQKRAAHTSDSVDSSDSDEE</sequence>
<feature type="region of interest" description="Disordered" evidence="1">
    <location>
        <begin position="78"/>
        <end position="116"/>
    </location>
</feature>
<evidence type="ECO:0000313" key="2">
    <source>
        <dbReference type="EMBL" id="KAJ3999857.1"/>
    </source>
</evidence>
<proteinExistence type="predicted"/>
<dbReference type="Proteomes" id="UP001163828">
    <property type="component" value="Unassembled WGS sequence"/>
</dbReference>